<dbReference type="InterPro" id="IPR005754">
    <property type="entry name" value="Sortase"/>
</dbReference>
<evidence type="ECO:0000313" key="4">
    <source>
        <dbReference type="Proteomes" id="UP000031121"/>
    </source>
</evidence>
<keyword evidence="1" id="KW-0378">Hydrolase</keyword>
<dbReference type="NCBIfam" id="TIGR03064">
    <property type="entry name" value="sortase_srtB"/>
    <property type="match status" value="1"/>
</dbReference>
<protein>
    <recommendedName>
        <fullName evidence="5">Sortase B</fullName>
    </recommendedName>
</protein>
<reference evidence="4" key="1">
    <citation type="submission" date="2014-08" db="EMBL/GenBank/DDBJ databases">
        <title>Coriobacteriaceae sp. complete genome.</title>
        <authorList>
            <person name="Looft T."/>
            <person name="Bayles D.O."/>
            <person name="Stanton T.B."/>
        </authorList>
    </citation>
    <scope>NUCLEOTIDE SEQUENCE [LARGE SCALE GENOMIC DNA]</scope>
    <source>
        <strain evidence="4">68-1-3</strain>
    </source>
</reference>
<dbReference type="InterPro" id="IPR023365">
    <property type="entry name" value="Sortase_dom-sf"/>
</dbReference>
<feature type="active site" description="Proton donor/acceptor" evidence="2">
    <location>
        <position position="122"/>
    </location>
</feature>
<dbReference type="STRING" id="1531429.JI75_05805"/>
<dbReference type="Pfam" id="PF04203">
    <property type="entry name" value="Sortase"/>
    <property type="match status" value="1"/>
</dbReference>
<dbReference type="KEGG" id="cbac:JI75_05805"/>
<feature type="active site" description="Acyl-thioester intermediate" evidence="2">
    <location>
        <position position="217"/>
    </location>
</feature>
<name>A0A0A8B607_9ACTN</name>
<evidence type="ECO:0000256" key="2">
    <source>
        <dbReference type="PIRSR" id="PIRSR605754-1"/>
    </source>
</evidence>
<organism evidence="3 4">
    <name type="scientific">Berryella intestinalis</name>
    <dbReference type="NCBI Taxonomy" id="1531429"/>
    <lineage>
        <taxon>Bacteria</taxon>
        <taxon>Bacillati</taxon>
        <taxon>Actinomycetota</taxon>
        <taxon>Coriobacteriia</taxon>
        <taxon>Eggerthellales</taxon>
        <taxon>Eggerthellaceae</taxon>
        <taxon>Berryella</taxon>
    </lineage>
</organism>
<reference evidence="3 4" key="2">
    <citation type="journal article" date="2015" name="Genome Announc.">
        <title>Complete Genome Sequence of Coriobacteriaceae Strain 68-1-3, a Novel Mucus-Degrading Isolate from the Swine Intestinal Tract.</title>
        <authorList>
            <person name="Looft T."/>
            <person name="Bayles D.O."/>
            <person name="Alt D.P."/>
            <person name="Stanton T.B."/>
        </authorList>
    </citation>
    <scope>NUCLEOTIDE SEQUENCE [LARGE SCALE GENOMIC DNA]</scope>
    <source>
        <strain evidence="3 4">68-1-3</strain>
    </source>
</reference>
<dbReference type="Proteomes" id="UP000031121">
    <property type="component" value="Chromosome"/>
</dbReference>
<dbReference type="Gene3D" id="2.40.260.10">
    <property type="entry name" value="Sortase"/>
    <property type="match status" value="1"/>
</dbReference>
<dbReference type="InterPro" id="IPR009835">
    <property type="entry name" value="SrtB"/>
</dbReference>
<proteinExistence type="predicted"/>
<dbReference type="SUPFAM" id="SSF63817">
    <property type="entry name" value="Sortase"/>
    <property type="match status" value="1"/>
</dbReference>
<dbReference type="CDD" id="cd05826">
    <property type="entry name" value="Sortase_B"/>
    <property type="match status" value="1"/>
</dbReference>
<sequence length="270" mass="29927">MFVISAVALGALVFSYWQGQQVYRGVAEASGLEASDITEQTEIERIEVDWDRLLAINPDTVAWIYIPGTNVNYPVVQGKDNDFWLNHDFEGKNGWLAQFGTIFQEYRNSKNFADEANFMFGHHLNDGSMFSAIDAMKDREKFESSRTVYILTPQGNYRLRTFALLHVDADDLLVQPTFESPQLFADYIQDKMNRSLFSPRDVAAPSEMRKVFAFSTCDNLPQNGRYVLYAYVEESTVAGASAGSGDGDAAAFDEASAAASAAAGQRAEAA</sequence>
<evidence type="ECO:0008006" key="5">
    <source>
        <dbReference type="Google" id="ProtNLM"/>
    </source>
</evidence>
<evidence type="ECO:0000313" key="3">
    <source>
        <dbReference type="EMBL" id="AJC12248.1"/>
    </source>
</evidence>
<evidence type="ECO:0000256" key="1">
    <source>
        <dbReference type="ARBA" id="ARBA00022801"/>
    </source>
</evidence>
<dbReference type="GO" id="GO:0016787">
    <property type="term" value="F:hydrolase activity"/>
    <property type="evidence" value="ECO:0007669"/>
    <property type="project" value="UniProtKB-KW"/>
</dbReference>
<keyword evidence="4" id="KW-1185">Reference proteome</keyword>
<accession>A0A0A8B607</accession>
<dbReference type="AlphaFoldDB" id="A0A0A8B607"/>
<dbReference type="EMBL" id="CP009302">
    <property type="protein sequence ID" value="AJC12248.1"/>
    <property type="molecule type" value="Genomic_DNA"/>
</dbReference>
<dbReference type="HOGENOM" id="CLU_034078_3_0_11"/>
<gene>
    <name evidence="3" type="ORF">JI75_05805</name>
</gene>